<accession>A0ABD6D4H4</accession>
<feature type="transmembrane region" description="Helical" evidence="1">
    <location>
        <begin position="12"/>
        <end position="30"/>
    </location>
</feature>
<evidence type="ECO:0000313" key="2">
    <source>
        <dbReference type="EMBL" id="MFD1640355.1"/>
    </source>
</evidence>
<dbReference type="RefSeq" id="WP_256397542.1">
    <property type="nucleotide sequence ID" value="NZ_JANHDJ010000007.1"/>
</dbReference>
<organism evidence="2 3">
    <name type="scientific">Halohasta litorea</name>
    <dbReference type="NCBI Taxonomy" id="869891"/>
    <lineage>
        <taxon>Archaea</taxon>
        <taxon>Methanobacteriati</taxon>
        <taxon>Methanobacteriota</taxon>
        <taxon>Stenosarchaea group</taxon>
        <taxon>Halobacteria</taxon>
        <taxon>Halobacteriales</taxon>
        <taxon>Haloferacaceae</taxon>
        <taxon>Halohasta</taxon>
    </lineage>
</organism>
<dbReference type="Pfam" id="PF24380">
    <property type="entry name" value="DUF7536"/>
    <property type="match status" value="1"/>
</dbReference>
<name>A0ABD6D4H4_9EURY</name>
<evidence type="ECO:0000313" key="3">
    <source>
        <dbReference type="Proteomes" id="UP001597052"/>
    </source>
</evidence>
<evidence type="ECO:0000256" key="1">
    <source>
        <dbReference type="SAM" id="Phobius"/>
    </source>
</evidence>
<dbReference type="Proteomes" id="UP001597052">
    <property type="component" value="Unassembled WGS sequence"/>
</dbReference>
<dbReference type="AlphaFoldDB" id="A0ABD6D4H4"/>
<protein>
    <recommendedName>
        <fullName evidence="4">Cox cluster protein</fullName>
    </recommendedName>
</protein>
<comment type="caution">
    <text evidence="2">The sequence shown here is derived from an EMBL/GenBank/DDBJ whole genome shotgun (WGS) entry which is preliminary data.</text>
</comment>
<evidence type="ECO:0008006" key="4">
    <source>
        <dbReference type="Google" id="ProtNLM"/>
    </source>
</evidence>
<dbReference type="InterPro" id="IPR055958">
    <property type="entry name" value="DUF7536"/>
</dbReference>
<dbReference type="EMBL" id="JBHUDM010000001">
    <property type="protein sequence ID" value="MFD1640355.1"/>
    <property type="molecule type" value="Genomic_DNA"/>
</dbReference>
<gene>
    <name evidence="2" type="ORF">ACFSBW_00510</name>
</gene>
<reference evidence="2 3" key="1">
    <citation type="journal article" date="2019" name="Int. J. Syst. Evol. Microbiol.">
        <title>The Global Catalogue of Microorganisms (GCM) 10K type strain sequencing project: providing services to taxonomists for standard genome sequencing and annotation.</title>
        <authorList>
            <consortium name="The Broad Institute Genomics Platform"/>
            <consortium name="The Broad Institute Genome Sequencing Center for Infectious Disease"/>
            <person name="Wu L."/>
            <person name="Ma J."/>
        </authorList>
    </citation>
    <scope>NUCLEOTIDE SEQUENCE [LARGE SCALE GENOMIC DNA]</scope>
    <source>
        <strain evidence="2 3">CGMCC 1.10593</strain>
    </source>
</reference>
<keyword evidence="1" id="KW-1133">Transmembrane helix</keyword>
<sequence>MEALAVKRNVGIGLIVGVGVAVVAYAIRVFELFGPVVTTREYPVLGPEGWFLMLAVVFASATALLVILVLTGVRVARLAKES</sequence>
<feature type="transmembrane region" description="Helical" evidence="1">
    <location>
        <begin position="50"/>
        <end position="73"/>
    </location>
</feature>
<proteinExistence type="predicted"/>
<keyword evidence="3" id="KW-1185">Reference proteome</keyword>
<keyword evidence="1" id="KW-0472">Membrane</keyword>
<keyword evidence="1" id="KW-0812">Transmembrane</keyword>